<protein>
    <submittedName>
        <fullName evidence="3">Transcriptional regulator</fullName>
    </submittedName>
</protein>
<organism evidence="3 4">
    <name type="scientific">Pyrococcus furiosus (strain ATCC 43587 / DSM 3638 / JCM 8422 / Vc1)</name>
    <dbReference type="NCBI Taxonomy" id="186497"/>
    <lineage>
        <taxon>Archaea</taxon>
        <taxon>Methanobacteriati</taxon>
        <taxon>Methanobacteriota</taxon>
        <taxon>Thermococci</taxon>
        <taxon>Thermococcales</taxon>
        <taxon>Thermococcaceae</taxon>
        <taxon>Pyrococcus</taxon>
    </lineage>
</organism>
<keyword evidence="1" id="KW-1133">Transmembrane helix</keyword>
<reference evidence="3 4" key="1">
    <citation type="submission" date="2017-08" db="EMBL/GenBank/DDBJ databases">
        <title>Resequencing and Reannotation of the genome of Pyrococcus furiosus type strain DSM3638.</title>
        <authorList>
            <person name="Reichelt R.M."/>
            <person name="Bunk B."/>
        </authorList>
    </citation>
    <scope>NUCLEOTIDE SEQUENCE [LARGE SCALE GENOMIC DNA]</scope>
    <source>
        <strain evidence="3 4">DSM 3638</strain>
    </source>
</reference>
<dbReference type="InterPro" id="IPR036390">
    <property type="entry name" value="WH_DNA-bd_sf"/>
</dbReference>
<dbReference type="GeneID" id="41712840"/>
<feature type="domain" description="DUF7343" evidence="2">
    <location>
        <begin position="215"/>
        <end position="274"/>
    </location>
</feature>
<keyword evidence="1" id="KW-0472">Membrane</keyword>
<sequence>MKKMLLLLMVLFFLISSPVSASYITKNFTLIVWKDNSITIDQTIIPQDYAIHIKVPTLSDKASNILVLSENGTVLPYIYSEGYITLDVSTLRSVRIVYTIENFSHKKGAVWYLNVSLEVPATIVFPNDTVIVSVSDIPIKLEHNKVLIGPGNITIYYTYESIIAPKNRGFTKYILMGVSLLLVFVFFTIRKDRKERKKKHFEDTLNKIAKEYNLNDEEVNALRFLLSMGGKASQSELRKALDLPKTTTWRMVKRLEQMGLIKVYKVGRENWIELSEDMQKLI</sequence>
<dbReference type="OrthoDB" id="28494at2157"/>
<dbReference type="InterPro" id="IPR011991">
    <property type="entry name" value="ArsR-like_HTH"/>
</dbReference>
<dbReference type="RefSeq" id="WP_011012166.1">
    <property type="nucleotide sequence ID" value="NC_003413.1"/>
</dbReference>
<dbReference type="InterPro" id="IPR055767">
    <property type="entry name" value="DUF7343"/>
</dbReference>
<dbReference type="Proteomes" id="UP000324354">
    <property type="component" value="Chromosome"/>
</dbReference>
<keyword evidence="1" id="KW-0812">Transmembrane</keyword>
<dbReference type="InterPro" id="IPR036388">
    <property type="entry name" value="WH-like_DNA-bd_sf"/>
</dbReference>
<dbReference type="EMBL" id="CP023154">
    <property type="protein sequence ID" value="QEK78692.1"/>
    <property type="molecule type" value="Genomic_DNA"/>
</dbReference>
<dbReference type="CDD" id="cd00090">
    <property type="entry name" value="HTH_ARSR"/>
    <property type="match status" value="1"/>
</dbReference>
<dbReference type="GeneID" id="13301637"/>
<gene>
    <name evidence="3" type="ORF">PFDSM3638_05170</name>
</gene>
<evidence type="ECO:0000313" key="3">
    <source>
        <dbReference type="EMBL" id="QEK78692.1"/>
    </source>
</evidence>
<name>A0A5C0XPQ8_PYRFU</name>
<dbReference type="Gene3D" id="1.10.10.10">
    <property type="entry name" value="Winged helix-like DNA-binding domain superfamily/Winged helix DNA-binding domain"/>
    <property type="match status" value="1"/>
</dbReference>
<proteinExistence type="predicted"/>
<accession>A0A5C0XPQ8</accession>
<feature type="transmembrane region" description="Helical" evidence="1">
    <location>
        <begin position="170"/>
        <end position="189"/>
    </location>
</feature>
<dbReference type="SUPFAM" id="SSF46785">
    <property type="entry name" value="Winged helix' DNA-binding domain"/>
    <property type="match status" value="1"/>
</dbReference>
<dbReference type="AlphaFoldDB" id="A0A5C0XPQ8"/>
<evidence type="ECO:0000259" key="2">
    <source>
        <dbReference type="Pfam" id="PF24034"/>
    </source>
</evidence>
<dbReference type="Pfam" id="PF24034">
    <property type="entry name" value="DUF7343"/>
    <property type="match status" value="1"/>
</dbReference>
<evidence type="ECO:0000256" key="1">
    <source>
        <dbReference type="SAM" id="Phobius"/>
    </source>
</evidence>
<evidence type="ECO:0000313" key="4">
    <source>
        <dbReference type="Proteomes" id="UP000324354"/>
    </source>
</evidence>